<proteinExistence type="predicted"/>
<accession>A0A6S6R1N3</accession>
<dbReference type="KEGG" id="acel:acsn021_07890"/>
<protein>
    <submittedName>
        <fullName evidence="1">Uncharacterized protein</fullName>
    </submittedName>
</protein>
<evidence type="ECO:0000313" key="1">
    <source>
        <dbReference type="EMBL" id="BCJ93220.1"/>
    </source>
</evidence>
<name>A0A6S6R1N3_9FIRM</name>
<dbReference type="Proteomes" id="UP000515561">
    <property type="component" value="Chromosome"/>
</dbReference>
<dbReference type="PANTHER" id="PTHR36848">
    <property type="entry name" value="DNA-BINDING PROTEIN (PUTATIVE SECRETED PROTEIN)-RELATED"/>
    <property type="match status" value="1"/>
</dbReference>
<reference evidence="1 2" key="1">
    <citation type="journal article" date="2016" name="Int. J. Syst. Evol. Microbiol.">
        <title>Descriptions of Anaerotaenia torta gen. nov., sp. nov. and Anaerocolumna cellulosilytica gen. nov., sp. nov. isolated from a methanogenic reactor of cattle waste.</title>
        <authorList>
            <person name="Uek A."/>
            <person name="Ohtaki Y."/>
            <person name="Kaku N."/>
            <person name="Ueki K."/>
        </authorList>
    </citation>
    <scope>NUCLEOTIDE SEQUENCE [LARGE SCALE GENOMIC DNA]</scope>
    <source>
        <strain evidence="1 2">SN021</strain>
    </source>
</reference>
<evidence type="ECO:0000313" key="2">
    <source>
        <dbReference type="Proteomes" id="UP000515561"/>
    </source>
</evidence>
<gene>
    <name evidence="1" type="ORF">acsn021_07890</name>
</gene>
<dbReference type="AlphaFoldDB" id="A0A6S6R1N3"/>
<dbReference type="PANTHER" id="PTHR36848:SF2">
    <property type="entry name" value="SECRETED PROTEIN"/>
    <property type="match status" value="1"/>
</dbReference>
<dbReference type="RefSeq" id="WP_184095153.1">
    <property type="nucleotide sequence ID" value="NZ_AP023367.1"/>
</dbReference>
<keyword evidence="2" id="KW-1185">Reference proteome</keyword>
<organism evidence="1 2">
    <name type="scientific">Anaerocolumna cellulosilytica</name>
    <dbReference type="NCBI Taxonomy" id="433286"/>
    <lineage>
        <taxon>Bacteria</taxon>
        <taxon>Bacillati</taxon>
        <taxon>Bacillota</taxon>
        <taxon>Clostridia</taxon>
        <taxon>Lachnospirales</taxon>
        <taxon>Lachnospiraceae</taxon>
        <taxon>Anaerocolumna</taxon>
    </lineage>
</organism>
<dbReference type="InterPro" id="IPR053161">
    <property type="entry name" value="Ulvan_degrading_GH"/>
</dbReference>
<dbReference type="EMBL" id="AP023367">
    <property type="protein sequence ID" value="BCJ93220.1"/>
    <property type="molecule type" value="Genomic_DNA"/>
</dbReference>
<sequence length="1013" mass="116777">MLKEFKHPGRQYRPIPFWSWNDELQKEELNRQIEEMSTAGLGGYFMHGRSGLKVEYLGKNWCDCIEEGVKKGKETGMHAWIYDDEGWPSGFAGGIVNGMAEAYQAKYMTAEVLQHPKELAREEILGAYSLYGKDSYTFVEDTDFSRFESLLVIRRRVQPYYIDVMSKEAIDAFLKVTHQVYYDRFGEEFGKTMKGFFTDEPRFTCKMGQLPWSDGLREEFHKRYEYDLIEYLPCLFYEYSEFEKVRYDFHRLVNDLFVTNYMKNMYDWCEEHNCYVTGHIMMEETIFSQMSTTGGVMPFYEYEHIPGIDWLRRRIETPVIGKQVSSVASQLGRKQVLTESFALTGWNVSFEELKWIMEWQYVNGVNLLCQHLQAYSLKGSRKRDYPPSLFLQQSWWSEYKNFNDYAGRLGAVLSAGKEEAVFLVLHPMRSGYITFDGTRTERLIALDQEFCKLSTELSALHISYHYGDETIISKYGRIHNNLFQVGEMSYRGVILPTMYTIDEITLKLLLTFLSKGGKVVSIGEFPDYTNGSRKDLEELRNKVIRRKTSDILRYCKDTALQTVSITGTNGEEANIACQIRETGEGTLLFLVNHSQEKTSQVTVTVLGKAGVPLKLIGETGETEGMAYTKGSNTTFELTFEPMQSHLVYLQEEVKTEDVSTCFNTSVILPAGTDWDIKEMGHNSLTLDICTCIIDGNETIGPIPAIKLMKRLLDLKRSCDIELRYEFYVDMDLQNNENLFLCLEDANRYDITVNGEVIDKTQSSYWKDKAFVRLAIKSHVQNGQNVIVLKGRFEQKQKVYDVLYGENVYETELNKLTYDMEIEAVYITGDFGVYSQTAFLPAGRNTVQTEGPFVIKEMPKHFTHTNFTTQGLLFFGETLTITKQIRINKNSEEFRNKNIILHYGKQNAPVVQLFVNGKFVKTSLWAPYKADITSEIIEGENEITFVLYASNRNLLGPHHHTKGECYNVGPSSFTGEWSWVERESEADGTDLGDRSKNYWMDAYSFVAFGLNKDS</sequence>
<dbReference type="Pfam" id="PF17132">
    <property type="entry name" value="Glyco_hydro_106"/>
    <property type="match status" value="1"/>
</dbReference>